<sequence length="118" mass="13461">MRLIPRRNYDLQHCSACSLFALVLFVGMEQNHAAKHKAQGAGSYEEEVDEHFERVFSIIKHTYVIALVPIIFSFLRSIKNDPAVPYLAKAFFQSVKEKIVGNLADQTEKDVESRSFLT</sequence>
<proteinExistence type="predicted"/>
<reference evidence="1" key="1">
    <citation type="submission" date="2021-01" db="EMBL/GenBank/DDBJ databases">
        <authorList>
            <person name="Corre E."/>
            <person name="Pelletier E."/>
            <person name="Niang G."/>
            <person name="Scheremetjew M."/>
            <person name="Finn R."/>
            <person name="Kale V."/>
            <person name="Holt S."/>
            <person name="Cochrane G."/>
            <person name="Meng A."/>
            <person name="Brown T."/>
            <person name="Cohen L."/>
        </authorList>
    </citation>
    <scope>NUCLEOTIDE SEQUENCE</scope>
    <source>
        <strain evidence="1">CCAP1064/1</strain>
    </source>
</reference>
<organism evidence="1">
    <name type="scientific">Proboscia inermis</name>
    <dbReference type="NCBI Taxonomy" id="420281"/>
    <lineage>
        <taxon>Eukaryota</taxon>
        <taxon>Sar</taxon>
        <taxon>Stramenopiles</taxon>
        <taxon>Ochrophyta</taxon>
        <taxon>Bacillariophyta</taxon>
        <taxon>Coscinodiscophyceae</taxon>
        <taxon>Rhizosoleniophycidae</taxon>
        <taxon>Rhizosoleniales</taxon>
        <taxon>Rhizosoleniaceae</taxon>
        <taxon>Proboscia</taxon>
    </lineage>
</organism>
<evidence type="ECO:0000313" key="1">
    <source>
        <dbReference type="EMBL" id="CAD8422976.1"/>
    </source>
</evidence>
<gene>
    <name evidence="1" type="ORF">PINE0816_LOCUS19134</name>
</gene>
<name>A0A7S0GJ01_9STRA</name>
<dbReference type="EMBL" id="HBEL01041101">
    <property type="protein sequence ID" value="CAD8422976.1"/>
    <property type="molecule type" value="Transcribed_RNA"/>
</dbReference>
<dbReference type="AlphaFoldDB" id="A0A7S0GJ01"/>
<accession>A0A7S0GJ01</accession>
<protein>
    <submittedName>
        <fullName evidence="1">Uncharacterized protein</fullName>
    </submittedName>
</protein>